<dbReference type="EMBL" id="JACGWL010000010">
    <property type="protein sequence ID" value="KAK4394331.1"/>
    <property type="molecule type" value="Genomic_DNA"/>
</dbReference>
<evidence type="ECO:0000313" key="4">
    <source>
        <dbReference type="Proteomes" id="UP001289374"/>
    </source>
</evidence>
<dbReference type="InterPro" id="IPR007321">
    <property type="entry name" value="Transposase_28"/>
</dbReference>
<sequence length="411" mass="47094">MQYTRYLRAWVFVLTPYIFFFCRTNLATSKRSGSHPPSYIGGRRWSLRQAGRRLLDKSSTGEDDEEEEDFSAGERDIIHRDERGLPGTRGSRPSGSTWVACSLRQSDIYQLVEEFGILPEFVVSVPPPDNHLSSPPLGYMSFFASQIRASLRFPLPSFFCDISSEFQVPLNQLAPNSIRILVAFSVVFQYNNLIPTFRVFSQYFQLKRAEPGVFHFAPRCGVSFLPTPSPHKRWKDKLNEKSYDCKELTEERLMSHFGLSPRVVPLQEPLAISYSANTLEMNTRLPPLLQLPVVIAVGLVMILQWCLKGRKGSEIPGKLGLPFLGETFAFLAAVNSTRGCYDFVRLRRLRYGKWFKTRILGKTHVYVPSVEGAKTVFANDFVLFNKRYLKSMGTWWGRKAYSVFLKRYMEG</sequence>
<dbReference type="GO" id="GO:0005506">
    <property type="term" value="F:iron ion binding"/>
    <property type="evidence" value="ECO:0007669"/>
    <property type="project" value="InterPro"/>
</dbReference>
<accession>A0AAE1WJ71</accession>
<proteinExistence type="predicted"/>
<dbReference type="GO" id="GO:0016705">
    <property type="term" value="F:oxidoreductase activity, acting on paired donors, with incorporation or reduction of molecular oxygen"/>
    <property type="evidence" value="ECO:0007669"/>
    <property type="project" value="InterPro"/>
</dbReference>
<organism evidence="3 4">
    <name type="scientific">Sesamum angolense</name>
    <dbReference type="NCBI Taxonomy" id="2727404"/>
    <lineage>
        <taxon>Eukaryota</taxon>
        <taxon>Viridiplantae</taxon>
        <taxon>Streptophyta</taxon>
        <taxon>Embryophyta</taxon>
        <taxon>Tracheophyta</taxon>
        <taxon>Spermatophyta</taxon>
        <taxon>Magnoliopsida</taxon>
        <taxon>eudicotyledons</taxon>
        <taxon>Gunneridae</taxon>
        <taxon>Pentapetalae</taxon>
        <taxon>asterids</taxon>
        <taxon>lamiids</taxon>
        <taxon>Lamiales</taxon>
        <taxon>Pedaliaceae</taxon>
        <taxon>Sesamum</taxon>
    </lineage>
</organism>
<dbReference type="Proteomes" id="UP001289374">
    <property type="component" value="Unassembled WGS sequence"/>
</dbReference>
<name>A0AAE1WJ71_9LAMI</name>
<feature type="compositionally biased region" description="Acidic residues" evidence="1">
    <location>
        <begin position="61"/>
        <end position="71"/>
    </location>
</feature>
<dbReference type="Gene3D" id="1.10.630.10">
    <property type="entry name" value="Cytochrome P450"/>
    <property type="match status" value="1"/>
</dbReference>
<dbReference type="AlphaFoldDB" id="A0AAE1WJ71"/>
<reference evidence="3" key="2">
    <citation type="journal article" date="2024" name="Plant">
        <title>Genomic evolution and insights into agronomic trait innovations of Sesamum species.</title>
        <authorList>
            <person name="Miao H."/>
            <person name="Wang L."/>
            <person name="Qu L."/>
            <person name="Liu H."/>
            <person name="Sun Y."/>
            <person name="Le M."/>
            <person name="Wang Q."/>
            <person name="Wei S."/>
            <person name="Zheng Y."/>
            <person name="Lin W."/>
            <person name="Duan Y."/>
            <person name="Cao H."/>
            <person name="Xiong S."/>
            <person name="Wang X."/>
            <person name="Wei L."/>
            <person name="Li C."/>
            <person name="Ma Q."/>
            <person name="Ju M."/>
            <person name="Zhao R."/>
            <person name="Li G."/>
            <person name="Mu C."/>
            <person name="Tian Q."/>
            <person name="Mei H."/>
            <person name="Zhang T."/>
            <person name="Gao T."/>
            <person name="Zhang H."/>
        </authorList>
    </citation>
    <scope>NUCLEOTIDE SEQUENCE</scope>
    <source>
        <strain evidence="3">K16</strain>
    </source>
</reference>
<dbReference type="Pfam" id="PF04195">
    <property type="entry name" value="Transposase_28"/>
    <property type="match status" value="1"/>
</dbReference>
<feature type="compositionally biased region" description="Basic and acidic residues" evidence="1">
    <location>
        <begin position="72"/>
        <end position="84"/>
    </location>
</feature>
<protein>
    <submittedName>
        <fullName evidence="3">Taxoid 7-beta-hydroxylase</fullName>
    </submittedName>
</protein>
<comment type="caution">
    <text evidence="3">The sequence shown here is derived from an EMBL/GenBank/DDBJ whole genome shotgun (WGS) entry which is preliminary data.</text>
</comment>
<feature type="domain" description="Transposase (putative) gypsy type" evidence="2">
    <location>
        <begin position="143"/>
        <end position="207"/>
    </location>
</feature>
<dbReference type="InterPro" id="IPR036396">
    <property type="entry name" value="Cyt_P450_sf"/>
</dbReference>
<dbReference type="GO" id="GO:0020037">
    <property type="term" value="F:heme binding"/>
    <property type="evidence" value="ECO:0007669"/>
    <property type="project" value="InterPro"/>
</dbReference>
<dbReference type="GO" id="GO:0004497">
    <property type="term" value="F:monooxygenase activity"/>
    <property type="evidence" value="ECO:0007669"/>
    <property type="project" value="InterPro"/>
</dbReference>
<keyword evidence="4" id="KW-1185">Reference proteome</keyword>
<dbReference type="SUPFAM" id="SSF48264">
    <property type="entry name" value="Cytochrome P450"/>
    <property type="match status" value="1"/>
</dbReference>
<feature type="region of interest" description="Disordered" evidence="1">
    <location>
        <begin position="55"/>
        <end position="96"/>
    </location>
</feature>
<gene>
    <name evidence="3" type="ORF">Sango_1903900</name>
</gene>
<evidence type="ECO:0000256" key="1">
    <source>
        <dbReference type="SAM" id="MobiDB-lite"/>
    </source>
</evidence>
<evidence type="ECO:0000313" key="3">
    <source>
        <dbReference type="EMBL" id="KAK4394331.1"/>
    </source>
</evidence>
<reference evidence="3" key="1">
    <citation type="submission" date="2020-06" db="EMBL/GenBank/DDBJ databases">
        <authorList>
            <person name="Li T."/>
            <person name="Hu X."/>
            <person name="Zhang T."/>
            <person name="Song X."/>
            <person name="Zhang H."/>
            <person name="Dai N."/>
            <person name="Sheng W."/>
            <person name="Hou X."/>
            <person name="Wei L."/>
        </authorList>
    </citation>
    <scope>NUCLEOTIDE SEQUENCE</scope>
    <source>
        <strain evidence="3">K16</strain>
        <tissue evidence="3">Leaf</tissue>
    </source>
</reference>
<evidence type="ECO:0000259" key="2">
    <source>
        <dbReference type="Pfam" id="PF04195"/>
    </source>
</evidence>